<dbReference type="InterPro" id="IPR004625">
    <property type="entry name" value="PyrdxlKinase"/>
</dbReference>
<sequence length="290" mass="29801">MRILSIQSSVAFGHVGNSAAVFPLQRLGHEVIAVNTVHFSNHTGYGAWRGLVMDPAVIAEVIEGVADRDALTGVDAVLTGYQGSPGVAAVVLDTVARVRALNPDAVYCADPVMGDVGRGMFVLPGVPELIREQVVPVADVLTPNAFELAYLAFGGDPAAVDVDRVGTLEQLLAAVDLVRAMGPRTVLVTSVLGSVVEAGQIGLLAVDDSGAYLVRTPELPLSVNGAGDVTAALLLAHLDAGIATALARVASSVYGVLAATHRAGSREIALIAAQDMIADAPGEFAVDKVR</sequence>
<dbReference type="STRING" id="479431.Namu_5353"/>
<reference evidence="7 8" key="2">
    <citation type="journal article" date="2010" name="Stand. Genomic Sci.">
        <title>Complete genome sequence of Nakamurella multipartita type strain (Y-104).</title>
        <authorList>
            <person name="Tice H."/>
            <person name="Mayilraj S."/>
            <person name="Sims D."/>
            <person name="Lapidus A."/>
            <person name="Nolan M."/>
            <person name="Lucas S."/>
            <person name="Glavina Del Rio T."/>
            <person name="Copeland A."/>
            <person name="Cheng J.F."/>
            <person name="Meincke L."/>
            <person name="Bruce D."/>
            <person name="Goodwin L."/>
            <person name="Pitluck S."/>
            <person name="Ivanova N."/>
            <person name="Mavromatis K."/>
            <person name="Ovchinnikova G."/>
            <person name="Pati A."/>
            <person name="Chen A."/>
            <person name="Palaniappan K."/>
            <person name="Land M."/>
            <person name="Hauser L."/>
            <person name="Chang Y.J."/>
            <person name="Jeffries C.D."/>
            <person name="Detter J.C."/>
            <person name="Brettin T."/>
            <person name="Rohde M."/>
            <person name="Goker M."/>
            <person name="Bristow J."/>
            <person name="Eisen J.A."/>
            <person name="Markowitz V."/>
            <person name="Hugenholtz P."/>
            <person name="Kyrpides N.C."/>
            <person name="Klenk H.P."/>
            <person name="Chen F."/>
        </authorList>
    </citation>
    <scope>NUCLEOTIDE SEQUENCE [LARGE SCALE GENOMIC DNA]</scope>
    <source>
        <strain evidence="8">ATCC 700099 / DSM 44233 / CIP 104796 / JCM 9543 / NBRC 105858 / Y-104</strain>
    </source>
</reference>
<keyword evidence="5" id="KW-0067">ATP-binding</keyword>
<dbReference type="GO" id="GO:0005829">
    <property type="term" value="C:cytosol"/>
    <property type="evidence" value="ECO:0007669"/>
    <property type="project" value="TreeGrafter"/>
</dbReference>
<dbReference type="PANTHER" id="PTHR10534:SF2">
    <property type="entry name" value="PYRIDOXAL KINASE"/>
    <property type="match status" value="1"/>
</dbReference>
<name>C8XDC7_NAKMY</name>
<feature type="domain" description="Pyridoxamine kinase/Phosphomethylpyrimidine kinase" evidence="6">
    <location>
        <begin position="34"/>
        <end position="244"/>
    </location>
</feature>
<dbReference type="Proteomes" id="UP000002218">
    <property type="component" value="Chromosome"/>
</dbReference>
<gene>
    <name evidence="7" type="ordered locus">Namu_5353</name>
</gene>
<dbReference type="NCBIfam" id="NF004398">
    <property type="entry name" value="PRK05756.1"/>
    <property type="match status" value="1"/>
</dbReference>
<dbReference type="EMBL" id="CP001737">
    <property type="protein sequence ID" value="ACV81617.1"/>
    <property type="molecule type" value="Genomic_DNA"/>
</dbReference>
<dbReference type="InParanoid" id="C8XDC7"/>
<dbReference type="HOGENOM" id="CLU_046496_3_1_11"/>
<dbReference type="Gene3D" id="3.40.1190.20">
    <property type="match status" value="1"/>
</dbReference>
<evidence type="ECO:0000256" key="2">
    <source>
        <dbReference type="ARBA" id="ARBA00022679"/>
    </source>
</evidence>
<dbReference type="InterPro" id="IPR013749">
    <property type="entry name" value="PM/HMP-P_kinase-1"/>
</dbReference>
<accession>C8XDC7</accession>
<dbReference type="Pfam" id="PF08543">
    <property type="entry name" value="Phos_pyr_kin"/>
    <property type="match status" value="1"/>
</dbReference>
<dbReference type="KEGG" id="nml:Namu_5353"/>
<evidence type="ECO:0000256" key="4">
    <source>
        <dbReference type="ARBA" id="ARBA00022777"/>
    </source>
</evidence>
<dbReference type="GO" id="GO:0008478">
    <property type="term" value="F:pyridoxal kinase activity"/>
    <property type="evidence" value="ECO:0007669"/>
    <property type="project" value="UniProtKB-EC"/>
</dbReference>
<dbReference type="GO" id="GO:0009443">
    <property type="term" value="P:pyridoxal 5'-phosphate salvage"/>
    <property type="evidence" value="ECO:0007669"/>
    <property type="project" value="InterPro"/>
</dbReference>
<keyword evidence="3" id="KW-0547">Nucleotide-binding</keyword>
<evidence type="ECO:0000256" key="3">
    <source>
        <dbReference type="ARBA" id="ARBA00022741"/>
    </source>
</evidence>
<organism evidence="7 8">
    <name type="scientific">Nakamurella multipartita (strain ATCC 700099 / DSM 44233 / CIP 104796 / JCM 9543 / NBRC 105858 / Y-104)</name>
    <name type="common">Microsphaera multipartita</name>
    <dbReference type="NCBI Taxonomy" id="479431"/>
    <lineage>
        <taxon>Bacteria</taxon>
        <taxon>Bacillati</taxon>
        <taxon>Actinomycetota</taxon>
        <taxon>Actinomycetes</taxon>
        <taxon>Nakamurellales</taxon>
        <taxon>Nakamurellaceae</taxon>
        <taxon>Nakamurella</taxon>
    </lineage>
</organism>
<dbReference type="eggNOG" id="COG2240">
    <property type="taxonomic scope" value="Bacteria"/>
</dbReference>
<dbReference type="OrthoDB" id="9800808at2"/>
<keyword evidence="8" id="KW-1185">Reference proteome</keyword>
<dbReference type="PANTHER" id="PTHR10534">
    <property type="entry name" value="PYRIDOXAL KINASE"/>
    <property type="match status" value="1"/>
</dbReference>
<dbReference type="NCBIfam" id="TIGR00687">
    <property type="entry name" value="pyridox_kin"/>
    <property type="match status" value="1"/>
</dbReference>
<evidence type="ECO:0000256" key="5">
    <source>
        <dbReference type="ARBA" id="ARBA00022840"/>
    </source>
</evidence>
<dbReference type="InterPro" id="IPR029056">
    <property type="entry name" value="Ribokinase-like"/>
</dbReference>
<evidence type="ECO:0000313" key="7">
    <source>
        <dbReference type="EMBL" id="ACV81617.1"/>
    </source>
</evidence>
<dbReference type="CDD" id="cd01173">
    <property type="entry name" value="pyridoxal_pyridoxamine_kinase"/>
    <property type="match status" value="1"/>
</dbReference>
<keyword evidence="4 7" id="KW-0418">Kinase</keyword>
<dbReference type="RefSeq" id="WP_015750417.1">
    <property type="nucleotide sequence ID" value="NC_013235.1"/>
</dbReference>
<evidence type="ECO:0000259" key="6">
    <source>
        <dbReference type="Pfam" id="PF08543"/>
    </source>
</evidence>
<dbReference type="GO" id="GO:0005524">
    <property type="term" value="F:ATP binding"/>
    <property type="evidence" value="ECO:0007669"/>
    <property type="project" value="UniProtKB-KW"/>
</dbReference>
<evidence type="ECO:0000313" key="8">
    <source>
        <dbReference type="Proteomes" id="UP000002218"/>
    </source>
</evidence>
<dbReference type="AlphaFoldDB" id="C8XDC7"/>
<dbReference type="SUPFAM" id="SSF53613">
    <property type="entry name" value="Ribokinase-like"/>
    <property type="match status" value="1"/>
</dbReference>
<dbReference type="EC" id="2.7.1.35" evidence="1"/>
<keyword evidence="2 7" id="KW-0808">Transferase</keyword>
<reference evidence="8" key="1">
    <citation type="submission" date="2009-09" db="EMBL/GenBank/DDBJ databases">
        <title>The complete genome of Nakamurella multipartita DSM 44233.</title>
        <authorList>
            <consortium name="US DOE Joint Genome Institute (JGI-PGF)"/>
            <person name="Lucas S."/>
            <person name="Copeland A."/>
            <person name="Lapidus A."/>
            <person name="Glavina del Rio T."/>
            <person name="Dalin E."/>
            <person name="Tice H."/>
            <person name="Bruce D."/>
            <person name="Goodwin L."/>
            <person name="Pitluck S."/>
            <person name="Kyrpides N."/>
            <person name="Mavromatis K."/>
            <person name="Ivanova N."/>
            <person name="Ovchinnikova G."/>
            <person name="Sims D."/>
            <person name="Meincke L."/>
            <person name="Brettin T."/>
            <person name="Detter J.C."/>
            <person name="Han C."/>
            <person name="Larimer F."/>
            <person name="Land M."/>
            <person name="Hauser L."/>
            <person name="Markowitz V."/>
            <person name="Cheng J.-F."/>
            <person name="Hugenholtz P."/>
            <person name="Woyke T."/>
            <person name="Wu D."/>
            <person name="Klenk H.-P."/>
            <person name="Eisen J.A."/>
        </authorList>
    </citation>
    <scope>NUCLEOTIDE SEQUENCE [LARGE SCALE GENOMIC DNA]</scope>
    <source>
        <strain evidence="8">ATCC 700099 / DSM 44233 / CIP 104796 / JCM 9543 / NBRC 105858 / Y-104</strain>
    </source>
</reference>
<protein>
    <recommendedName>
        <fullName evidence="1">pyridoxal kinase</fullName>
        <ecNumber evidence="1">2.7.1.35</ecNumber>
    </recommendedName>
</protein>
<proteinExistence type="predicted"/>
<evidence type="ECO:0000256" key="1">
    <source>
        <dbReference type="ARBA" id="ARBA00012104"/>
    </source>
</evidence>